<feature type="chain" id="PRO_5021006144" evidence="3">
    <location>
        <begin position="22"/>
        <end position="252"/>
    </location>
</feature>
<evidence type="ECO:0000259" key="4">
    <source>
        <dbReference type="Pfam" id="PF00497"/>
    </source>
</evidence>
<gene>
    <name evidence="5" type="ORF">D8779_08395</name>
</gene>
<dbReference type="Gene3D" id="3.40.190.10">
    <property type="entry name" value="Periplasmic binding protein-like II"/>
    <property type="match status" value="2"/>
</dbReference>
<dbReference type="Proteomes" id="UP000307541">
    <property type="component" value="Unassembled WGS sequence"/>
</dbReference>
<evidence type="ECO:0000256" key="2">
    <source>
        <dbReference type="ARBA" id="ARBA00022729"/>
    </source>
</evidence>
<dbReference type="InterPro" id="IPR001638">
    <property type="entry name" value="Solute-binding_3/MltF_N"/>
</dbReference>
<dbReference type="PANTHER" id="PTHR35936:SF35">
    <property type="entry name" value="L-CYSTINE-BINDING PROTEIN TCYJ"/>
    <property type="match status" value="1"/>
</dbReference>
<evidence type="ECO:0000313" key="6">
    <source>
        <dbReference type="Proteomes" id="UP000307541"/>
    </source>
</evidence>
<proteinExistence type="inferred from homology"/>
<dbReference type="AlphaFoldDB" id="A0A4T2A5Z6"/>
<keyword evidence="6" id="KW-1185">Reference proteome</keyword>
<comment type="similarity">
    <text evidence="1">Belongs to the bacterial solute-binding protein 3 family.</text>
</comment>
<evidence type="ECO:0000256" key="3">
    <source>
        <dbReference type="SAM" id="SignalP"/>
    </source>
</evidence>
<sequence>MQGRVFACLLLSVALVSSAVADSWRLVTGDDYAPFTGESLPAGGMLTQVVQSALAAAGISNTLDWRPWNRGYLQTLRGDYDATFPYVRSVQREQEYFYSEPLFTPQQHIFSRAGEVIEVTDIASMLGKRLCFPLGWQSPPVLQQMLDRGQLVRHSPAGLKECAKLLLLGRDDFFISDHRLGLTALQASGAPMSAFRRSTETLSSSALHLIVPRSHPRAAAIIEQFNEALAALHASGEYQRLIEDYLQQLDKH</sequence>
<dbReference type="Pfam" id="PF00497">
    <property type="entry name" value="SBP_bac_3"/>
    <property type="match status" value="1"/>
</dbReference>
<evidence type="ECO:0000256" key="1">
    <source>
        <dbReference type="ARBA" id="ARBA00010333"/>
    </source>
</evidence>
<name>A0A4T2A5Z6_9PSED</name>
<evidence type="ECO:0000313" key="5">
    <source>
        <dbReference type="EMBL" id="TIH10681.1"/>
    </source>
</evidence>
<protein>
    <submittedName>
        <fullName evidence="5">Amino acid ABC transporter substrate-binding protein</fullName>
    </submittedName>
</protein>
<dbReference type="SUPFAM" id="SSF53850">
    <property type="entry name" value="Periplasmic binding protein-like II"/>
    <property type="match status" value="1"/>
</dbReference>
<dbReference type="OrthoDB" id="5296159at2"/>
<feature type="signal peptide" evidence="3">
    <location>
        <begin position="1"/>
        <end position="21"/>
    </location>
</feature>
<dbReference type="EMBL" id="RFLV01000001">
    <property type="protein sequence ID" value="TIH10681.1"/>
    <property type="molecule type" value="Genomic_DNA"/>
</dbReference>
<comment type="caution">
    <text evidence="5">The sequence shown here is derived from an EMBL/GenBank/DDBJ whole genome shotgun (WGS) entry which is preliminary data.</text>
</comment>
<organism evidence="5 6">
    <name type="scientific">Pseudomonas leptonychotis</name>
    <dbReference type="NCBI Taxonomy" id="2448482"/>
    <lineage>
        <taxon>Bacteria</taxon>
        <taxon>Pseudomonadati</taxon>
        <taxon>Pseudomonadota</taxon>
        <taxon>Gammaproteobacteria</taxon>
        <taxon>Pseudomonadales</taxon>
        <taxon>Pseudomonadaceae</taxon>
        <taxon>Pseudomonas</taxon>
    </lineage>
</organism>
<feature type="domain" description="Solute-binding protein family 3/N-terminal" evidence="4">
    <location>
        <begin position="28"/>
        <end position="247"/>
    </location>
</feature>
<reference evidence="5 6" key="1">
    <citation type="submission" date="2018-10" db="EMBL/GenBank/DDBJ databases">
        <title>Pseudomonas leptonychotis sp. nov., isolated from Weddell seals in Antarctica.</title>
        <authorList>
            <person name="Novakova D."/>
            <person name="Svec P."/>
            <person name="Kralova S."/>
            <person name="Kristofova L."/>
            <person name="Zeman M."/>
            <person name="Pantucek R."/>
            <person name="Maslanova I."/>
            <person name="Sedlacek I."/>
        </authorList>
    </citation>
    <scope>NUCLEOTIDE SEQUENCE [LARGE SCALE GENOMIC DNA]</scope>
    <source>
        <strain evidence="5 6">CCM 8849</strain>
    </source>
</reference>
<accession>A0A4T2A5Z6</accession>
<dbReference type="PANTHER" id="PTHR35936">
    <property type="entry name" value="MEMBRANE-BOUND LYTIC MUREIN TRANSGLYCOSYLASE F"/>
    <property type="match status" value="1"/>
</dbReference>
<keyword evidence="2 3" id="KW-0732">Signal</keyword>